<evidence type="ECO:0000256" key="8">
    <source>
        <dbReference type="SAM" id="MobiDB-lite"/>
    </source>
</evidence>
<dbReference type="NCBIfam" id="NF003588">
    <property type="entry name" value="PRK05254.1-1"/>
    <property type="match status" value="1"/>
</dbReference>
<comment type="caution">
    <text evidence="10">The sequence shown here is derived from an EMBL/GenBank/DDBJ whole genome shotgun (WGS) entry which is preliminary data.</text>
</comment>
<keyword evidence="5" id="KW-0496">Mitochondrion</keyword>
<dbReference type="NCBIfam" id="NF003591">
    <property type="entry name" value="PRK05254.1-4"/>
    <property type="match status" value="1"/>
</dbReference>
<evidence type="ECO:0000256" key="1">
    <source>
        <dbReference type="ARBA" id="ARBA00008184"/>
    </source>
</evidence>
<evidence type="ECO:0000256" key="6">
    <source>
        <dbReference type="PROSITE-ProRule" id="PRU10072"/>
    </source>
</evidence>
<organism evidence="10 11">
    <name type="scientific">Coccomyxa viridis</name>
    <dbReference type="NCBI Taxonomy" id="1274662"/>
    <lineage>
        <taxon>Eukaryota</taxon>
        <taxon>Viridiplantae</taxon>
        <taxon>Chlorophyta</taxon>
        <taxon>core chlorophytes</taxon>
        <taxon>Trebouxiophyceae</taxon>
        <taxon>Trebouxiophyceae incertae sedis</taxon>
        <taxon>Coccomyxaceae</taxon>
        <taxon>Coccomyxa</taxon>
    </lineage>
</organism>
<dbReference type="EC" id="3.2.2.27" evidence="5 7"/>
<comment type="catalytic activity">
    <reaction evidence="5 7">
        <text>Hydrolyzes single-stranded DNA or mismatched double-stranded DNA and polynucleotides, releasing free uracil.</text>
        <dbReference type="EC" id="3.2.2.27"/>
    </reaction>
</comment>
<sequence length="327" mass="35594">MAQKSITAFFKGPEKRKGTDDPAPGADKKQKVGIAVAAAVSKDGEAAVAAVKGAPTASEGADLPPAPKLSTEELRTLANRAIEIAQLRVEQAKALGVPPKLEDLLIDESWREALGGEFSKPHMRKLGDFLSTEWQQHSIYPPQHLIFRAFNSGPIDQVRVVIIGQDPYHNTGQAMGLSFSVPPGKAVPSSLQNIYKELKDDCRCTAPKHGDLEKWSHQGVFLLNAVLTVRAHDAASHGKQGWESFTDAAISTLSARRKGLVFLLWGKYAQQKAALIDSKKHHILKAAHPSGFSANKGFFGCRHFSKANDYLKKEGLPPVDWQIDPIT</sequence>
<dbReference type="InterPro" id="IPR002043">
    <property type="entry name" value="UDG_fam1"/>
</dbReference>
<dbReference type="InterPro" id="IPR005122">
    <property type="entry name" value="Uracil-DNA_glycosylase-like"/>
</dbReference>
<dbReference type="InterPro" id="IPR018085">
    <property type="entry name" value="Ura-DNA_Glyclase_AS"/>
</dbReference>
<dbReference type="PANTHER" id="PTHR11264">
    <property type="entry name" value="URACIL-DNA GLYCOSYLASE"/>
    <property type="match status" value="1"/>
</dbReference>
<dbReference type="NCBIfam" id="NF003589">
    <property type="entry name" value="PRK05254.1-2"/>
    <property type="match status" value="1"/>
</dbReference>
<feature type="active site" description="Proton acceptor" evidence="5 6">
    <location>
        <position position="166"/>
    </location>
</feature>
<dbReference type="HAMAP" id="MF_00148">
    <property type="entry name" value="UDG"/>
    <property type="match status" value="1"/>
</dbReference>
<evidence type="ECO:0000256" key="4">
    <source>
        <dbReference type="ARBA" id="ARBA00023204"/>
    </source>
</evidence>
<dbReference type="PROSITE" id="PS00130">
    <property type="entry name" value="U_DNA_GLYCOSYLASE"/>
    <property type="match status" value="1"/>
</dbReference>
<reference evidence="10 11" key="1">
    <citation type="submission" date="2024-06" db="EMBL/GenBank/DDBJ databases">
        <authorList>
            <person name="Kraege A."/>
            <person name="Thomma B."/>
        </authorList>
    </citation>
    <scope>NUCLEOTIDE SEQUENCE [LARGE SCALE GENOMIC DNA]</scope>
</reference>
<evidence type="ECO:0000313" key="11">
    <source>
        <dbReference type="Proteomes" id="UP001497392"/>
    </source>
</evidence>
<dbReference type="NCBIfam" id="NF003592">
    <property type="entry name" value="PRK05254.1-5"/>
    <property type="match status" value="1"/>
</dbReference>
<keyword evidence="5" id="KW-0539">Nucleus</keyword>
<evidence type="ECO:0000256" key="7">
    <source>
        <dbReference type="RuleBase" id="RU003780"/>
    </source>
</evidence>
<keyword evidence="2 5" id="KW-0227">DNA damage</keyword>
<comment type="subcellular location">
    <subcellularLocation>
        <location evidence="5">Mitochondrion</location>
    </subcellularLocation>
    <subcellularLocation>
        <location evidence="5">Nucleus</location>
    </subcellularLocation>
</comment>
<dbReference type="Pfam" id="PF03167">
    <property type="entry name" value="UDG"/>
    <property type="match status" value="1"/>
</dbReference>
<feature type="region of interest" description="Disordered" evidence="8">
    <location>
        <begin position="1"/>
        <end position="30"/>
    </location>
</feature>
<protein>
    <recommendedName>
        <fullName evidence="5 7">Uracil-DNA glycosylase</fullName>
        <shortName evidence="5">UDG</shortName>
        <ecNumber evidence="5 7">3.2.2.27</ecNumber>
    </recommendedName>
</protein>
<dbReference type="PANTHER" id="PTHR11264:SF0">
    <property type="entry name" value="URACIL-DNA GLYCOSYLASE"/>
    <property type="match status" value="1"/>
</dbReference>
<dbReference type="CDD" id="cd10027">
    <property type="entry name" value="UDG-F1-like"/>
    <property type="match status" value="1"/>
</dbReference>
<dbReference type="NCBIfam" id="TIGR00628">
    <property type="entry name" value="ung"/>
    <property type="match status" value="1"/>
</dbReference>
<name>A0ABP1FJF2_9CHLO</name>
<evidence type="ECO:0000256" key="3">
    <source>
        <dbReference type="ARBA" id="ARBA00022801"/>
    </source>
</evidence>
<feature type="compositionally biased region" description="Basic and acidic residues" evidence="8">
    <location>
        <begin position="12"/>
        <end position="30"/>
    </location>
</feature>
<comment type="similarity">
    <text evidence="1 5 7">Belongs to the uracil-DNA glycosylase (UDG) superfamily. UNG family.</text>
</comment>
<keyword evidence="11" id="KW-1185">Reference proteome</keyword>
<dbReference type="Gene3D" id="3.40.470.10">
    <property type="entry name" value="Uracil-DNA glycosylase-like domain"/>
    <property type="match status" value="1"/>
</dbReference>
<keyword evidence="3 5" id="KW-0378">Hydrolase</keyword>
<gene>
    <name evidence="10" type="primary">g761</name>
    <name evidence="10" type="ORF">VP750_LOCUS665</name>
</gene>
<dbReference type="SMART" id="SM00986">
    <property type="entry name" value="UDG"/>
    <property type="match status" value="1"/>
</dbReference>
<dbReference type="InterPro" id="IPR036895">
    <property type="entry name" value="Uracil-DNA_glycosylase-like_sf"/>
</dbReference>
<dbReference type="Proteomes" id="UP001497392">
    <property type="component" value="Unassembled WGS sequence"/>
</dbReference>
<dbReference type="EMBL" id="CAXHTA020000002">
    <property type="protein sequence ID" value="CAL5219006.1"/>
    <property type="molecule type" value="Genomic_DNA"/>
</dbReference>
<evidence type="ECO:0000259" key="9">
    <source>
        <dbReference type="SMART" id="SM00986"/>
    </source>
</evidence>
<evidence type="ECO:0000256" key="5">
    <source>
        <dbReference type="HAMAP-Rule" id="MF_03166"/>
    </source>
</evidence>
<feature type="domain" description="Uracil-DNA glycosylase-like" evidence="9">
    <location>
        <begin position="151"/>
        <end position="311"/>
    </location>
</feature>
<comment type="function">
    <text evidence="5 7">Excises uracil residues from the DNA which can arise as a result of misincorporation of dUMP residues by DNA polymerase or due to deamination of cytosine.</text>
</comment>
<evidence type="ECO:0000313" key="10">
    <source>
        <dbReference type="EMBL" id="CAL5219006.1"/>
    </source>
</evidence>
<accession>A0ABP1FJF2</accession>
<dbReference type="SUPFAM" id="SSF52141">
    <property type="entry name" value="Uracil-DNA glycosylase-like"/>
    <property type="match status" value="1"/>
</dbReference>
<proteinExistence type="inferred from homology"/>
<evidence type="ECO:0000256" key="2">
    <source>
        <dbReference type="ARBA" id="ARBA00022763"/>
    </source>
</evidence>
<dbReference type="SMART" id="SM00987">
    <property type="entry name" value="UreE_C"/>
    <property type="match status" value="1"/>
</dbReference>
<keyword evidence="4 5" id="KW-0234">DNA repair</keyword>